<evidence type="ECO:0000256" key="9">
    <source>
        <dbReference type="SAM" id="Phobius"/>
    </source>
</evidence>
<feature type="transmembrane region" description="Helical" evidence="9">
    <location>
        <begin position="759"/>
        <end position="777"/>
    </location>
</feature>
<feature type="domain" description="Histidine kinase/HSP90-like ATPase" evidence="10">
    <location>
        <begin position="902"/>
        <end position="1001"/>
    </location>
</feature>
<keyword evidence="6 11" id="KW-0418">Kinase</keyword>
<dbReference type="SMART" id="SM00387">
    <property type="entry name" value="HATPase_c"/>
    <property type="match status" value="1"/>
</dbReference>
<keyword evidence="4" id="KW-0808">Transferase</keyword>
<dbReference type="InterPro" id="IPR003594">
    <property type="entry name" value="HATPase_dom"/>
</dbReference>
<evidence type="ECO:0000256" key="1">
    <source>
        <dbReference type="ARBA" id="ARBA00000085"/>
    </source>
</evidence>
<sequence length="1016" mass="111848">MSSSFLRPGWTLLAAFVWMGMAPAWALDRDRTLDQFHHTRWTTKDGAPLGIRKMSQTRDGWLWLGTTSGLFRFDGVRFERLAPIDDPGFGERPVSTVAAGAQGELWVGLLAGGIARIDAQGRPTTFALPDDLPSRQTLGLSVLPNGLVWANVGGELLVYEGTTWQRAGADWGWPATSVTGTFVDAAGGLWVISPKGWFRLRAGSHRFETVDRHDPAPRSARIIDGQSWLIFNDRVQPLPDTGARNAQAPPQPDSSSIYVDRARNLWSVYCPAGLCRSRLPTGHRMADGAFSLPPVEEQFDRRDGLSSDIGMTVLEDRDGSLWVATQTGLDRFRDTLLARFSPSGSATNFVLQPEPEGLLLGAVEATRGPMLWRWRARRWRQLPWPSEGGRIRALLRDPSGTEWLGTSSGVWRLEGDAAHRLPLLDPTGPHDCRQLARNRQGLWALFHQKGLRLLRDSEWQPAPMRGLEAEQPTAFALEGEGTVWTGYPTNRLIRSDALGSTAFGPDHGLDVGAVTFLHVGHRLLVVGDRGLQLRVGDRFHALRSDEEEALRGVTGAHESPDGDLWLNGLRGAVRISAKALLAFDHDPSRPVPLQVFDSADGYPSGATALAPASSLVADATGALWFAGLDGVARLDPRQLPPPRRAPPVVWLEAAADQHWKPYREGLDLPAGTQTVSVRFTTLDLGLTEQLRFQARLEGVDKDWRELGPQRELSYSHLPAGRHRLEVRAVVGHGLSAQAMDAPAPATMRFFLQPTLTQTLWFRSFAAVAVLLLLALGVRWRTRVVARHEQRLMRLRMDEREQIAQDIHDTLLQGVHGLTLHFQKVANRMSGGDPNRALMDAALDRADQLIERGREQVAALRAAPAPAPDLAAALSDFGERLAADGGARFLLDVDGPPRQLRPHARDQLLRIGEDAIANAFQHSHATEIRVTVTYRWNGLRLQVTDNGIGMARPRVDNDRIGSVANGGLARLSDRSVGLSGRARIHSAPGDGTTLTMRFPAWGVFERPWWPIAVDCED</sequence>
<accession>A0ABY6B304</accession>
<evidence type="ECO:0000256" key="4">
    <source>
        <dbReference type="ARBA" id="ARBA00022679"/>
    </source>
</evidence>
<organism evidence="11 12">
    <name type="scientific">Roseateles amylovorans</name>
    <dbReference type="NCBI Taxonomy" id="2978473"/>
    <lineage>
        <taxon>Bacteria</taxon>
        <taxon>Pseudomonadati</taxon>
        <taxon>Pseudomonadota</taxon>
        <taxon>Betaproteobacteria</taxon>
        <taxon>Burkholderiales</taxon>
        <taxon>Sphaerotilaceae</taxon>
        <taxon>Roseateles</taxon>
    </lineage>
</organism>
<proteinExistence type="predicted"/>
<evidence type="ECO:0000256" key="3">
    <source>
        <dbReference type="ARBA" id="ARBA00022553"/>
    </source>
</evidence>
<evidence type="ECO:0000256" key="2">
    <source>
        <dbReference type="ARBA" id="ARBA00012438"/>
    </source>
</evidence>
<keyword evidence="9" id="KW-0472">Membrane</keyword>
<evidence type="ECO:0000313" key="12">
    <source>
        <dbReference type="Proteomes" id="UP001064933"/>
    </source>
</evidence>
<keyword evidence="9" id="KW-1133">Transmembrane helix</keyword>
<evidence type="ECO:0000256" key="7">
    <source>
        <dbReference type="ARBA" id="ARBA00022840"/>
    </source>
</evidence>
<dbReference type="Gene3D" id="1.20.5.1930">
    <property type="match status" value="1"/>
</dbReference>
<keyword evidence="5" id="KW-0547">Nucleotide-binding</keyword>
<reference evidence="11" key="1">
    <citation type="submission" date="2022-10" db="EMBL/GenBank/DDBJ databases">
        <title>Characterization and whole genome sequencing of a new Roseateles species, isolated from fresh water.</title>
        <authorList>
            <person name="Guliayeva D.Y."/>
            <person name="Akhremchuk A.E."/>
            <person name="Sikolenko M.A."/>
            <person name="Valentovich L.N."/>
            <person name="Sidarenka A.V."/>
        </authorList>
    </citation>
    <scope>NUCLEOTIDE SEQUENCE</scope>
    <source>
        <strain evidence="11">BIM B-1768</strain>
    </source>
</reference>
<dbReference type="Gene3D" id="2.60.40.10">
    <property type="entry name" value="Immunoglobulins"/>
    <property type="match status" value="1"/>
</dbReference>
<evidence type="ECO:0000259" key="10">
    <source>
        <dbReference type="SMART" id="SM00387"/>
    </source>
</evidence>
<evidence type="ECO:0000256" key="5">
    <source>
        <dbReference type="ARBA" id="ARBA00022741"/>
    </source>
</evidence>
<keyword evidence="9" id="KW-0812">Transmembrane</keyword>
<comment type="catalytic activity">
    <reaction evidence="1">
        <text>ATP + protein L-histidine = ADP + protein N-phospho-L-histidine.</text>
        <dbReference type="EC" id="2.7.13.3"/>
    </reaction>
</comment>
<dbReference type="CDD" id="cd16917">
    <property type="entry name" value="HATPase_UhpB-NarQ-NarX-like"/>
    <property type="match status" value="1"/>
</dbReference>
<dbReference type="InterPro" id="IPR011712">
    <property type="entry name" value="Sig_transdc_His_kin_sub3_dim/P"/>
</dbReference>
<dbReference type="Gene3D" id="3.30.565.10">
    <property type="entry name" value="Histidine kinase-like ATPase, C-terminal domain"/>
    <property type="match status" value="1"/>
</dbReference>
<keyword evidence="8" id="KW-0902">Two-component regulatory system</keyword>
<dbReference type="GO" id="GO:0016301">
    <property type="term" value="F:kinase activity"/>
    <property type="evidence" value="ECO:0007669"/>
    <property type="project" value="UniProtKB-KW"/>
</dbReference>
<dbReference type="EC" id="2.7.13.3" evidence="2"/>
<dbReference type="InterPro" id="IPR036890">
    <property type="entry name" value="HATPase_C_sf"/>
</dbReference>
<dbReference type="InterPro" id="IPR013783">
    <property type="entry name" value="Ig-like_fold"/>
</dbReference>
<dbReference type="SUPFAM" id="SSF63829">
    <property type="entry name" value="Calcium-dependent phosphotriesterase"/>
    <property type="match status" value="2"/>
</dbReference>
<dbReference type="Pfam" id="PF07730">
    <property type="entry name" value="HisKA_3"/>
    <property type="match status" value="1"/>
</dbReference>
<dbReference type="RefSeq" id="WP_261759424.1">
    <property type="nucleotide sequence ID" value="NZ_CP104562.2"/>
</dbReference>
<evidence type="ECO:0000256" key="8">
    <source>
        <dbReference type="ARBA" id="ARBA00023012"/>
    </source>
</evidence>
<dbReference type="Gene3D" id="2.130.10.10">
    <property type="entry name" value="YVTN repeat-like/Quinoprotein amine dehydrogenase"/>
    <property type="match status" value="3"/>
</dbReference>
<dbReference type="Proteomes" id="UP001064933">
    <property type="component" value="Chromosome"/>
</dbReference>
<gene>
    <name evidence="11" type="ORF">N4261_06715</name>
</gene>
<keyword evidence="7" id="KW-0067">ATP-binding</keyword>
<dbReference type="Pfam" id="PF02518">
    <property type="entry name" value="HATPase_c"/>
    <property type="match status" value="1"/>
</dbReference>
<dbReference type="PANTHER" id="PTHR24421:SF10">
    <property type="entry name" value="NITRATE_NITRITE SENSOR PROTEIN NARQ"/>
    <property type="match status" value="1"/>
</dbReference>
<keyword evidence="12" id="KW-1185">Reference proteome</keyword>
<keyword evidence="3" id="KW-0597">Phosphoprotein</keyword>
<evidence type="ECO:0000313" key="11">
    <source>
        <dbReference type="EMBL" id="UXH79604.1"/>
    </source>
</evidence>
<dbReference type="PANTHER" id="PTHR24421">
    <property type="entry name" value="NITRATE/NITRITE SENSOR PROTEIN NARX-RELATED"/>
    <property type="match status" value="1"/>
</dbReference>
<dbReference type="InterPro" id="IPR015943">
    <property type="entry name" value="WD40/YVTN_repeat-like_dom_sf"/>
</dbReference>
<dbReference type="EMBL" id="CP104562">
    <property type="protein sequence ID" value="UXH79604.1"/>
    <property type="molecule type" value="Genomic_DNA"/>
</dbReference>
<protein>
    <recommendedName>
        <fullName evidence="2">histidine kinase</fullName>
        <ecNumber evidence="2">2.7.13.3</ecNumber>
    </recommendedName>
</protein>
<dbReference type="SUPFAM" id="SSF55874">
    <property type="entry name" value="ATPase domain of HSP90 chaperone/DNA topoisomerase II/histidine kinase"/>
    <property type="match status" value="1"/>
</dbReference>
<name>A0ABY6B304_9BURK</name>
<dbReference type="InterPro" id="IPR050482">
    <property type="entry name" value="Sensor_HK_TwoCompSys"/>
</dbReference>
<evidence type="ECO:0000256" key="6">
    <source>
        <dbReference type="ARBA" id="ARBA00022777"/>
    </source>
</evidence>